<dbReference type="InterPro" id="IPR041793">
    <property type="entry name" value="MyoVII_FERM_C1"/>
</dbReference>
<accession>A0A0M3IWC5</accession>
<dbReference type="InterPro" id="IPR011993">
    <property type="entry name" value="PH-like_dom_sf"/>
</dbReference>
<feature type="domain" description="Myosin VII FERM" evidence="2">
    <location>
        <begin position="79"/>
        <end position="125"/>
    </location>
</feature>
<protein>
    <submittedName>
        <fullName evidence="4">SH2 domain-containing protein</fullName>
    </submittedName>
</protein>
<dbReference type="Gene3D" id="2.30.29.30">
    <property type="entry name" value="Pleckstrin-homology domain (PH domain)/Phosphotyrosine-binding domain (PTB)"/>
    <property type="match status" value="1"/>
</dbReference>
<evidence type="ECO:0000256" key="1">
    <source>
        <dbReference type="SAM" id="SignalP"/>
    </source>
</evidence>
<dbReference type="PANTHER" id="PTHR22692:SF33">
    <property type="entry name" value="MYOSIN"/>
    <property type="match status" value="1"/>
</dbReference>
<reference evidence="4" key="1">
    <citation type="submission" date="2017-02" db="UniProtKB">
        <authorList>
            <consortium name="WormBaseParasite"/>
        </authorList>
    </citation>
    <scope>IDENTIFICATION</scope>
</reference>
<dbReference type="AlphaFoldDB" id="A0A0M3IWC5"/>
<evidence type="ECO:0000259" key="2">
    <source>
        <dbReference type="Pfam" id="PF21998"/>
    </source>
</evidence>
<dbReference type="PANTHER" id="PTHR22692">
    <property type="entry name" value="MYOSIN VII, XV"/>
    <property type="match status" value="1"/>
</dbReference>
<keyword evidence="3" id="KW-1185">Reference proteome</keyword>
<feature type="chain" id="PRO_5005657501" evidence="1">
    <location>
        <begin position="20"/>
        <end position="277"/>
    </location>
</feature>
<proteinExistence type="predicted"/>
<keyword evidence="1" id="KW-0732">Signal</keyword>
<evidence type="ECO:0000313" key="4">
    <source>
        <dbReference type="WBParaSite" id="ALUE_0002305301-mRNA-1"/>
    </source>
</evidence>
<evidence type="ECO:0000313" key="3">
    <source>
        <dbReference type="Proteomes" id="UP000036681"/>
    </source>
</evidence>
<feature type="signal peptide" evidence="1">
    <location>
        <begin position="1"/>
        <end position="19"/>
    </location>
</feature>
<organism evidence="3 4">
    <name type="scientific">Ascaris lumbricoides</name>
    <name type="common">Giant roundworm</name>
    <dbReference type="NCBI Taxonomy" id="6252"/>
    <lineage>
        <taxon>Eukaryota</taxon>
        <taxon>Metazoa</taxon>
        <taxon>Ecdysozoa</taxon>
        <taxon>Nematoda</taxon>
        <taxon>Chromadorea</taxon>
        <taxon>Rhabditida</taxon>
        <taxon>Spirurina</taxon>
        <taxon>Ascaridomorpha</taxon>
        <taxon>Ascaridoidea</taxon>
        <taxon>Ascarididae</taxon>
        <taxon>Ascaris</taxon>
    </lineage>
</organism>
<sequence length="277" mass="31693">MTGVAMLVIIAVNWTGVYVIDDEEQVNTKWDKLLYDTDNWPSRIHVPIAKCRGYQRTGRLFLRWPQEAIDILSSSSRSSANRSTQNGTNSCTIQTIGQVEYTFQSPNAEDIRELVDYFLDGLKKRSTFLVALHDHRPTDVNTYLAFKHGDLLLLAEGITGEALRKNQFVRGENTRTGLQGNIPVELVYVLPTITKPTMEIMDMFARQPEFDSPMEKQVAILTNPLTSRPYTLERFAADNFRAPSRRTTLTINPRRQDRAIPQLWMHSREPLKAPLLK</sequence>
<dbReference type="Pfam" id="PF21998">
    <property type="entry name" value="FERM_C1_MyoVII"/>
    <property type="match status" value="1"/>
</dbReference>
<name>A0A0M3IWC5_ASCLU</name>
<dbReference type="InterPro" id="IPR051567">
    <property type="entry name" value="Unconventional_Myosin_ATPase"/>
</dbReference>
<dbReference type="Gene3D" id="2.30.30.40">
    <property type="entry name" value="SH3 Domains"/>
    <property type="match status" value="1"/>
</dbReference>
<dbReference type="Proteomes" id="UP000036681">
    <property type="component" value="Unplaced"/>
</dbReference>
<dbReference type="WBParaSite" id="ALUE_0002305301-mRNA-1">
    <property type="protein sequence ID" value="ALUE_0002305301-mRNA-1"/>
    <property type="gene ID" value="ALUE_0002305301"/>
</dbReference>